<dbReference type="Pfam" id="PF14064">
    <property type="entry name" value="HmuY"/>
    <property type="match status" value="1"/>
</dbReference>
<gene>
    <name evidence="2" type="ORF">HMPREF9140_01800</name>
</gene>
<evidence type="ECO:0000313" key="2">
    <source>
        <dbReference type="EMBL" id="EHO67115.1"/>
    </source>
</evidence>
<dbReference type="STRING" id="883158.HMPREF9140_01800"/>
<dbReference type="PATRIC" id="fig|883158.3.peg.1798"/>
<comment type="caution">
    <text evidence="2">The sequence shown here is derived from an EMBL/GenBank/DDBJ whole genome shotgun (WGS) entry which is preliminary data.</text>
</comment>
<evidence type="ECO:0008006" key="4">
    <source>
        <dbReference type="Google" id="ProtNLM"/>
    </source>
</evidence>
<feature type="signal peptide" evidence="1">
    <location>
        <begin position="1"/>
        <end position="21"/>
    </location>
</feature>
<dbReference type="eggNOG" id="ENOG5032ZX3">
    <property type="taxonomic scope" value="Bacteria"/>
</dbReference>
<dbReference type="AlphaFoldDB" id="H1Q4G2"/>
<evidence type="ECO:0000256" key="1">
    <source>
        <dbReference type="SAM" id="SignalP"/>
    </source>
</evidence>
<feature type="chain" id="PRO_5003552956" description="HmuY protein" evidence="1">
    <location>
        <begin position="22"/>
        <end position="247"/>
    </location>
</feature>
<name>H1Q4G2_9BACT</name>
<keyword evidence="1" id="KW-0732">Signal</keyword>
<dbReference type="HOGENOM" id="CLU_107141_0_0_10"/>
<dbReference type="InterPro" id="IPR025921">
    <property type="entry name" value="HmuY"/>
</dbReference>
<dbReference type="PROSITE" id="PS51257">
    <property type="entry name" value="PROKAR_LIPOPROTEIN"/>
    <property type="match status" value="1"/>
</dbReference>
<dbReference type="EMBL" id="AGWK01000048">
    <property type="protein sequence ID" value="EHO67115.1"/>
    <property type="molecule type" value="Genomic_DNA"/>
</dbReference>
<evidence type="ECO:0000313" key="3">
    <source>
        <dbReference type="Proteomes" id="UP000016023"/>
    </source>
</evidence>
<accession>H1Q4G2</accession>
<reference evidence="2 3" key="1">
    <citation type="submission" date="2011-12" db="EMBL/GenBank/DDBJ databases">
        <title>The Genome Sequence of Prevotella micans F0438.</title>
        <authorList>
            <consortium name="The Broad Institute Genome Sequencing Platform"/>
            <person name="Earl A."/>
            <person name="Ward D."/>
            <person name="Feldgarden M."/>
            <person name="Gevers D."/>
            <person name="Izard J."/>
            <person name="Baranova O.V."/>
            <person name="Blanton J.M."/>
            <person name="Wade W.G."/>
            <person name="Dewhirst F.E."/>
            <person name="Young S.K."/>
            <person name="Zeng Q."/>
            <person name="Gargeya S."/>
            <person name="Fitzgerald M."/>
            <person name="Haas B."/>
            <person name="Abouelleil A."/>
            <person name="Alvarado L."/>
            <person name="Arachchi H.M."/>
            <person name="Berlin A."/>
            <person name="Chapman S.B."/>
            <person name="Gearin G."/>
            <person name="Goldberg J."/>
            <person name="Griggs A."/>
            <person name="Gujja S."/>
            <person name="Hansen M."/>
            <person name="Heiman D."/>
            <person name="Howarth C."/>
            <person name="Larimer J."/>
            <person name="Lui A."/>
            <person name="MacDonald P.J.P."/>
            <person name="McCowen C."/>
            <person name="Montmayeur A."/>
            <person name="Murphy C."/>
            <person name="Neiman D."/>
            <person name="Pearson M."/>
            <person name="Priest M."/>
            <person name="Roberts A."/>
            <person name="Saif S."/>
            <person name="Shea T."/>
            <person name="Sisk P."/>
            <person name="Stolte C."/>
            <person name="Sykes S."/>
            <person name="Wortman J."/>
            <person name="Nusbaum C."/>
            <person name="Birren B."/>
        </authorList>
    </citation>
    <scope>NUCLEOTIDE SEQUENCE [LARGE SCALE GENOMIC DNA]</scope>
    <source>
        <strain evidence="2 3">F0438</strain>
    </source>
</reference>
<dbReference type="RefSeq" id="WP_006953362.1">
    <property type="nucleotide sequence ID" value="NZ_JH594523.1"/>
</dbReference>
<protein>
    <recommendedName>
        <fullName evidence="4">HmuY protein</fullName>
    </recommendedName>
</protein>
<sequence length="247" mass="28102">MKFNYLLGALCLSTFVFSSCGGDDPVPTPNEPKVIKKSLEVVTQNEGTKDNMFPDYDKWVYVNLETGDTAIRKDVSAKEWRTYSDDGEKTDRFGKYKITKTVEAGKDNAPAKWHLAFHIYDIKTNGGEAYMSDTTDIETIKTLPEKVKWASDTKAYLICDMSGMMAKPTVLGCMLNYVNMGLYYWMHKVKMGVYELTMSKSDPKKTPVFIVKFKDGSYALIQFTDLKDKTGKRKTATFTYKFVKNSK</sequence>
<organism evidence="2 3">
    <name type="scientific">Prevotella micans F0438</name>
    <dbReference type="NCBI Taxonomy" id="883158"/>
    <lineage>
        <taxon>Bacteria</taxon>
        <taxon>Pseudomonadati</taxon>
        <taxon>Bacteroidota</taxon>
        <taxon>Bacteroidia</taxon>
        <taxon>Bacteroidales</taxon>
        <taxon>Prevotellaceae</taxon>
        <taxon>Prevotella</taxon>
    </lineage>
</organism>
<keyword evidence="3" id="KW-1185">Reference proteome</keyword>
<proteinExistence type="predicted"/>
<dbReference type="Proteomes" id="UP000016023">
    <property type="component" value="Unassembled WGS sequence"/>
</dbReference>
<dbReference type="CDD" id="cd12105">
    <property type="entry name" value="HmuY"/>
    <property type="match status" value="1"/>
</dbReference>